<dbReference type="RefSeq" id="XP_004487668.1">
    <property type="nucleotide sequence ID" value="XM_004487611.3"/>
</dbReference>
<evidence type="ECO:0000256" key="1">
    <source>
        <dbReference type="SAM" id="Phobius"/>
    </source>
</evidence>
<evidence type="ECO:0000313" key="4">
    <source>
        <dbReference type="RefSeq" id="XP_004487669.1"/>
    </source>
</evidence>
<evidence type="ECO:0000313" key="2">
    <source>
        <dbReference type="Proteomes" id="UP000087171"/>
    </source>
</evidence>
<keyword evidence="1" id="KW-0812">Transmembrane</keyword>
<gene>
    <name evidence="3 4" type="primary">LOC101503245</name>
</gene>
<dbReference type="KEGG" id="cam:101503245"/>
<accession>A0A1S2XDK2</accession>
<reference evidence="3 4" key="2">
    <citation type="submission" date="2025-04" db="UniProtKB">
        <authorList>
            <consortium name="RefSeq"/>
        </authorList>
    </citation>
    <scope>IDENTIFICATION</scope>
    <source>
        <tissue evidence="3 4">Etiolated seedlings</tissue>
    </source>
</reference>
<keyword evidence="2" id="KW-1185">Reference proteome</keyword>
<dbReference type="AlphaFoldDB" id="A0A1S2XDK2"/>
<dbReference type="Proteomes" id="UP000087171">
    <property type="component" value="Chromosome Ca1"/>
</dbReference>
<dbReference type="STRING" id="3827.A0A1S2XDK2"/>
<feature type="transmembrane region" description="Helical" evidence="1">
    <location>
        <begin position="144"/>
        <end position="163"/>
    </location>
</feature>
<proteinExistence type="predicted"/>
<reference evidence="2" key="1">
    <citation type="journal article" date="2013" name="Nat. Biotechnol.">
        <title>Draft genome sequence of chickpea (Cicer arietinum) provides a resource for trait improvement.</title>
        <authorList>
            <person name="Varshney R.K."/>
            <person name="Song C."/>
            <person name="Saxena R.K."/>
            <person name="Azam S."/>
            <person name="Yu S."/>
            <person name="Sharpe A.G."/>
            <person name="Cannon S."/>
            <person name="Baek J."/>
            <person name="Rosen B.D."/>
            <person name="Tar'an B."/>
            <person name="Millan T."/>
            <person name="Zhang X."/>
            <person name="Ramsay L.D."/>
            <person name="Iwata A."/>
            <person name="Wang Y."/>
            <person name="Nelson W."/>
            <person name="Farmer A.D."/>
            <person name="Gaur P.M."/>
            <person name="Soderlund C."/>
            <person name="Penmetsa R.V."/>
            <person name="Xu C."/>
            <person name="Bharti A.K."/>
            <person name="He W."/>
            <person name="Winter P."/>
            <person name="Zhao S."/>
            <person name="Hane J.K."/>
            <person name="Carrasquilla-Garcia N."/>
            <person name="Condie J.A."/>
            <person name="Upadhyaya H.D."/>
            <person name="Luo M.C."/>
            <person name="Thudi M."/>
            <person name="Gowda C.L."/>
            <person name="Singh N.P."/>
            <person name="Lichtenzveig J."/>
            <person name="Gali K.K."/>
            <person name="Rubio J."/>
            <person name="Nadarajan N."/>
            <person name="Dolezel J."/>
            <person name="Bansal K.C."/>
            <person name="Xu X."/>
            <person name="Edwards D."/>
            <person name="Zhang G."/>
            <person name="Kahl G."/>
            <person name="Gil J."/>
            <person name="Singh K.B."/>
            <person name="Datta S.K."/>
            <person name="Jackson S.A."/>
            <person name="Wang J."/>
            <person name="Cook D.R."/>
        </authorList>
    </citation>
    <scope>NUCLEOTIDE SEQUENCE [LARGE SCALE GENOMIC DNA]</scope>
    <source>
        <strain evidence="2">cv. CDC Frontier</strain>
    </source>
</reference>
<dbReference type="RefSeq" id="XP_004487669.1">
    <property type="nucleotide sequence ID" value="XM_004487612.3"/>
</dbReference>
<dbReference type="PANTHER" id="PTHR36785">
    <property type="entry name" value="OS05G0502500 PROTEIN"/>
    <property type="match status" value="1"/>
</dbReference>
<dbReference type="PANTHER" id="PTHR36785:SF1">
    <property type="entry name" value="OS05G0502500 PROTEIN"/>
    <property type="match status" value="1"/>
</dbReference>
<sequence>MIFPMSTLVQFSIKVSNLKHNFNINLFHDGLYNKPTFYFSHLDPKFNSFHLDSFKLRAYRERWSFLGGTVLKNGGLLEEKRWKRVKRVVLVKNNKGFGFNNGGGDGRDDGATGRILGNVALAIGLTYLSVTGQLGWIIDAIVSIWIFAVLVPIVGIGAFLWWAGRDIMQGTCPNCGNEFQVLKSTLNDDLQLCPFCGQPFSVVGNEFVKDSVKFSNQSTTFGQAFNDFTRSRNEKDSGRAIDVEAEIKDAD</sequence>
<organism evidence="2 4">
    <name type="scientific">Cicer arietinum</name>
    <name type="common">Chickpea</name>
    <name type="synonym">Garbanzo</name>
    <dbReference type="NCBI Taxonomy" id="3827"/>
    <lineage>
        <taxon>Eukaryota</taxon>
        <taxon>Viridiplantae</taxon>
        <taxon>Streptophyta</taxon>
        <taxon>Embryophyta</taxon>
        <taxon>Tracheophyta</taxon>
        <taxon>Spermatophyta</taxon>
        <taxon>Magnoliopsida</taxon>
        <taxon>eudicotyledons</taxon>
        <taxon>Gunneridae</taxon>
        <taxon>Pentapetalae</taxon>
        <taxon>rosids</taxon>
        <taxon>fabids</taxon>
        <taxon>Fabales</taxon>
        <taxon>Fabaceae</taxon>
        <taxon>Papilionoideae</taxon>
        <taxon>50 kb inversion clade</taxon>
        <taxon>NPAAA clade</taxon>
        <taxon>Hologalegina</taxon>
        <taxon>IRL clade</taxon>
        <taxon>Cicereae</taxon>
        <taxon>Cicer</taxon>
    </lineage>
</organism>
<feature type="transmembrane region" description="Helical" evidence="1">
    <location>
        <begin position="115"/>
        <end position="138"/>
    </location>
</feature>
<dbReference type="PaxDb" id="3827-XP_004487668.1"/>
<evidence type="ECO:0000313" key="3">
    <source>
        <dbReference type="RefSeq" id="XP_004487668.1"/>
    </source>
</evidence>
<keyword evidence="1" id="KW-0472">Membrane</keyword>
<name>A0A1S2XDK2_CICAR</name>
<keyword evidence="1" id="KW-1133">Transmembrane helix</keyword>
<dbReference type="OrthoDB" id="1935723at2759"/>
<protein>
    <submittedName>
        <fullName evidence="3 4">Uncharacterized protein LOC101503245</fullName>
    </submittedName>
</protein>
<dbReference type="GeneID" id="101503245"/>
<dbReference type="eggNOG" id="ENOG502RPZ2">
    <property type="taxonomic scope" value="Eukaryota"/>
</dbReference>